<protein>
    <submittedName>
        <fullName evidence="2">ABC transporter permease</fullName>
    </submittedName>
</protein>
<dbReference type="EMBL" id="JABBPK010000001">
    <property type="protein sequence ID" value="NMO78593.1"/>
    <property type="molecule type" value="Genomic_DNA"/>
</dbReference>
<name>A0A7Y0K9Y1_9BACI</name>
<sequence>MIQLIRNEWMKIWKRPATLVMIVILLIAVLLLGAFNKYQSSGFSVPDNENWQHGLELENKRYKEMLKDEHLPSETRNYYTKEIALNEYRITHDLSTNIEYSAWDFVSDNIQLISIVGLFTIIIAAGIVANEFNWGTVKLLLIRPLSRTKILLSKYLTVLFFGFIALFVLFAFSFALGAILFGLPEEAYPYLYYSDGVVKEQSIFIHLIGFYGLNSISLIMLTTMAFMISSVFRNSSLAIGISIFLMFMGNTVTFLLANWFDWAKYLLFANTDLTQYFDGTPLVSGMTLFFSIIMLLVYFIVFIGLAFWVFKKRDVAA</sequence>
<feature type="transmembrane region" description="Helical" evidence="1">
    <location>
        <begin position="238"/>
        <end position="260"/>
    </location>
</feature>
<keyword evidence="1" id="KW-0812">Transmembrane</keyword>
<feature type="transmembrane region" description="Helical" evidence="1">
    <location>
        <begin position="288"/>
        <end position="310"/>
    </location>
</feature>
<feature type="transmembrane region" description="Helical" evidence="1">
    <location>
        <begin position="155"/>
        <end position="183"/>
    </location>
</feature>
<reference evidence="2 3" key="1">
    <citation type="submission" date="2020-04" db="EMBL/GenBank/DDBJ databases">
        <title>Bacillus sp. UniB3 isolated from commercial digestive syrup.</title>
        <authorList>
            <person name="Thorat V."/>
            <person name="Kirdat K."/>
            <person name="Tiwarekar B."/>
            <person name="Yadav A."/>
        </authorList>
    </citation>
    <scope>NUCLEOTIDE SEQUENCE [LARGE SCALE GENOMIC DNA]</scope>
    <source>
        <strain evidence="2 3">UniB3</strain>
    </source>
</reference>
<keyword evidence="1" id="KW-1133">Transmembrane helix</keyword>
<feature type="transmembrane region" description="Helical" evidence="1">
    <location>
        <begin position="110"/>
        <end position="134"/>
    </location>
</feature>
<keyword evidence="1" id="KW-0472">Membrane</keyword>
<dbReference type="GO" id="GO:0140359">
    <property type="term" value="F:ABC-type transporter activity"/>
    <property type="evidence" value="ECO:0007669"/>
    <property type="project" value="InterPro"/>
</dbReference>
<organism evidence="2 3">
    <name type="scientific">Niallia alba</name>
    <dbReference type="NCBI Taxonomy" id="2729105"/>
    <lineage>
        <taxon>Bacteria</taxon>
        <taxon>Bacillati</taxon>
        <taxon>Bacillota</taxon>
        <taxon>Bacilli</taxon>
        <taxon>Bacillales</taxon>
        <taxon>Bacillaceae</taxon>
        <taxon>Niallia</taxon>
    </lineage>
</organism>
<dbReference type="PANTHER" id="PTHR37305">
    <property type="entry name" value="INTEGRAL MEMBRANE PROTEIN-RELATED"/>
    <property type="match status" value="1"/>
</dbReference>
<proteinExistence type="predicted"/>
<dbReference type="RefSeq" id="WP_169188884.1">
    <property type="nucleotide sequence ID" value="NZ_JABBPK010000001.1"/>
</dbReference>
<keyword evidence="3" id="KW-1185">Reference proteome</keyword>
<dbReference type="Pfam" id="PF12679">
    <property type="entry name" value="ABC2_membrane_2"/>
    <property type="match status" value="1"/>
</dbReference>
<evidence type="ECO:0000313" key="3">
    <source>
        <dbReference type="Proteomes" id="UP000588491"/>
    </source>
</evidence>
<evidence type="ECO:0000256" key="1">
    <source>
        <dbReference type="SAM" id="Phobius"/>
    </source>
</evidence>
<feature type="transmembrane region" description="Helical" evidence="1">
    <location>
        <begin position="203"/>
        <end position="226"/>
    </location>
</feature>
<evidence type="ECO:0000313" key="2">
    <source>
        <dbReference type="EMBL" id="NMO78593.1"/>
    </source>
</evidence>
<comment type="caution">
    <text evidence="2">The sequence shown here is derived from an EMBL/GenBank/DDBJ whole genome shotgun (WGS) entry which is preliminary data.</text>
</comment>
<dbReference type="PANTHER" id="PTHR37305:SF1">
    <property type="entry name" value="MEMBRANE PROTEIN"/>
    <property type="match status" value="1"/>
</dbReference>
<dbReference type="AlphaFoldDB" id="A0A7Y0K9Y1"/>
<dbReference type="Proteomes" id="UP000588491">
    <property type="component" value="Unassembled WGS sequence"/>
</dbReference>
<dbReference type="GO" id="GO:0005886">
    <property type="term" value="C:plasma membrane"/>
    <property type="evidence" value="ECO:0007669"/>
    <property type="project" value="UniProtKB-SubCell"/>
</dbReference>
<accession>A0A7Y0K9Y1</accession>
<gene>
    <name evidence="2" type="ORF">HHU08_16535</name>
</gene>
<feature type="transmembrane region" description="Helical" evidence="1">
    <location>
        <begin position="12"/>
        <end position="35"/>
    </location>
</feature>